<organism evidence="2 3">
    <name type="scientific">Azospirillum cavernae</name>
    <dbReference type="NCBI Taxonomy" id="2320860"/>
    <lineage>
        <taxon>Bacteria</taxon>
        <taxon>Pseudomonadati</taxon>
        <taxon>Pseudomonadota</taxon>
        <taxon>Alphaproteobacteria</taxon>
        <taxon>Rhodospirillales</taxon>
        <taxon>Azospirillaceae</taxon>
        <taxon>Azospirillum</taxon>
    </lineage>
</organism>
<dbReference type="Pfam" id="PF14403">
    <property type="entry name" value="CP_ATPgrasp_2"/>
    <property type="match status" value="1"/>
</dbReference>
<dbReference type="Proteomes" id="UP000283458">
    <property type="component" value="Unassembled WGS sequence"/>
</dbReference>
<dbReference type="InterPro" id="IPR051680">
    <property type="entry name" value="ATP-dep_Glu-Cys_Ligase-2"/>
</dbReference>
<dbReference type="OrthoDB" id="9804079at2"/>
<dbReference type="Gene3D" id="3.30.1490.270">
    <property type="match status" value="1"/>
</dbReference>
<evidence type="ECO:0000259" key="1">
    <source>
        <dbReference type="Pfam" id="PF14403"/>
    </source>
</evidence>
<gene>
    <name evidence="2" type="ORF">D3877_05970</name>
</gene>
<keyword evidence="3" id="KW-1185">Reference proteome</keyword>
<dbReference type="Gene3D" id="3.40.50.11290">
    <property type="match status" value="1"/>
</dbReference>
<reference evidence="2 3" key="1">
    <citation type="submission" date="2018-09" db="EMBL/GenBank/DDBJ databases">
        <authorList>
            <person name="Zhu H."/>
        </authorList>
    </citation>
    <scope>NUCLEOTIDE SEQUENCE [LARGE SCALE GENOMIC DNA]</scope>
    <source>
        <strain evidence="2 3">K2W22B-5</strain>
    </source>
</reference>
<name>A0A418W281_9PROT</name>
<evidence type="ECO:0000313" key="3">
    <source>
        <dbReference type="Proteomes" id="UP000283458"/>
    </source>
</evidence>
<dbReference type="PANTHER" id="PTHR34595:SF7">
    <property type="entry name" value="SLL1039 PROTEIN"/>
    <property type="match status" value="1"/>
</dbReference>
<dbReference type="SUPFAM" id="SSF56059">
    <property type="entry name" value="Glutathione synthetase ATP-binding domain-like"/>
    <property type="match status" value="1"/>
</dbReference>
<protein>
    <submittedName>
        <fullName evidence="2">Circularly permuted type 2 ATP-grasp protein</fullName>
    </submittedName>
</protein>
<dbReference type="InterPro" id="IPR025841">
    <property type="entry name" value="CP_ATPgrasp_2"/>
</dbReference>
<dbReference type="PANTHER" id="PTHR34595">
    <property type="entry name" value="BLR5612 PROTEIN"/>
    <property type="match status" value="1"/>
</dbReference>
<dbReference type="EMBL" id="QYUL01000001">
    <property type="protein sequence ID" value="RJF84147.1"/>
    <property type="molecule type" value="Genomic_DNA"/>
</dbReference>
<dbReference type="PIRSF" id="PIRSF005522">
    <property type="entry name" value="UCP005522"/>
    <property type="match status" value="1"/>
</dbReference>
<comment type="caution">
    <text evidence="2">The sequence shown here is derived from an EMBL/GenBank/DDBJ whole genome shotgun (WGS) entry which is preliminary data.</text>
</comment>
<sequence>MSSYNPGLYFDELFGSMDLPAEHTALIRQRLSGLDFDELRRRAQDVERELYNLGITFIVYSEKDAVDRILPFDIIPRVISAKEWTHLEAGVTQRVTALNLFLHDIYHDQKILKDGIIPRDLVEGNHNFRPQMIGLDVPFNTYIHIMGTDLVRDRFGTFRVLEDNGRVPSGVSYVVENRHMMQRVFPDLVQDIGIRPVDNYGHKLLDAMMEIAPTGVDDPQVVLLSPGTYNSAYFEHIFLAREMGVPLVEGRDLVVENDRVYMKTTNGLAPVHSIYRRLDDAFLDPRAFNPDSLLGVPGILDAYRKGNVALANAIGTGVADDKAVYCYVPRMIKYYLDQEAIIPNVDTRICREPDALQYTLDHLAELVVKPVGEAGGYGITIGPRASKAELDDCRAKLLADPSNYISQPVVDLSVCPTVTDDGIEPRHVDLRPFAITGKNTWVLPGGLSRVALKKGTLIVNSSQGGGSKDTWVLEGGAA</sequence>
<evidence type="ECO:0000313" key="2">
    <source>
        <dbReference type="EMBL" id="RJF84147.1"/>
    </source>
</evidence>
<feature type="domain" description="Circularly permuted ATP-grasp type 2" evidence="1">
    <location>
        <begin position="76"/>
        <end position="451"/>
    </location>
</feature>
<proteinExistence type="predicted"/>
<accession>A0A418W281</accession>
<dbReference type="InterPro" id="IPR016450">
    <property type="entry name" value="UCP005522"/>
</dbReference>
<dbReference type="AlphaFoldDB" id="A0A418W281"/>